<dbReference type="GO" id="GO:0042802">
    <property type="term" value="F:identical protein binding"/>
    <property type="evidence" value="ECO:0007669"/>
    <property type="project" value="TreeGrafter"/>
</dbReference>
<name>A0A3S0ZUM7_CHLFR</name>
<dbReference type="InterPro" id="IPR050103">
    <property type="entry name" value="Class-III_PLP-dep_AT"/>
</dbReference>
<accession>A0A3S0ZUM7</accession>
<gene>
    <name evidence="6" type="ORF">PCC6912_21220</name>
</gene>
<dbReference type="Pfam" id="PF00202">
    <property type="entry name" value="Aminotran_3"/>
    <property type="match status" value="1"/>
</dbReference>
<keyword evidence="3 6" id="KW-0808">Transferase</keyword>
<dbReference type="CDD" id="cd00610">
    <property type="entry name" value="OAT_like"/>
    <property type="match status" value="1"/>
</dbReference>
<keyword evidence="2 6" id="KW-0032">Aminotransferase</keyword>
<sequence length="439" mass="47676">MKESQQMLESMETYPDSHQAAKFRQLVIQGQKRHVNKSLAKLAELMGTHVEVRSSGNYVFDERGQKYLACGGYGVFTIGHCHPTVIEAVKAQLERHPLSTRALLNAELASAAETLASVTPKGLDYVYFGNSGAEATEAGLKLARLSGKRKLVAMQGGFHGKTLGALSVTSRAAYRLPFQPLLPEVEFIPFADPKALENVLSHHGDECCVILEPVQAEGGVIVPYEGYLRDVERLCRQYGAFLILDEIQTGLARLGTWWGADREEVVPDVLLVGKALSGGVIPVSAAVASAQAYERLNQDPLLHTSTFAGSPLATVAARAAINVIKNENIVPKAKELGEKLVVEVQKIVGEICPHLVREVRGIGLLIGIEFEADYLAGDFMFELMHRNVLVSYSLNAHRVVRLTPPATLSESDIDWLLSAISDSAIALSKRNSSLNIANS</sequence>
<dbReference type="InterPro" id="IPR015424">
    <property type="entry name" value="PyrdxlP-dep_Trfase"/>
</dbReference>
<dbReference type="PIRSF" id="PIRSF000521">
    <property type="entry name" value="Transaminase_4ab_Lys_Orn"/>
    <property type="match status" value="1"/>
</dbReference>
<dbReference type="GO" id="GO:0008483">
    <property type="term" value="F:transaminase activity"/>
    <property type="evidence" value="ECO:0007669"/>
    <property type="project" value="UniProtKB-KW"/>
</dbReference>
<dbReference type="InterPro" id="IPR015422">
    <property type="entry name" value="PyrdxlP-dep_Trfase_small"/>
</dbReference>
<dbReference type="PANTHER" id="PTHR11986">
    <property type="entry name" value="AMINOTRANSFERASE CLASS III"/>
    <property type="match status" value="1"/>
</dbReference>
<dbReference type="InterPro" id="IPR005814">
    <property type="entry name" value="Aminotrans_3"/>
</dbReference>
<dbReference type="OrthoDB" id="9807885at2"/>
<dbReference type="AlphaFoldDB" id="A0A3S0ZUM7"/>
<dbReference type="STRING" id="211165.GCA_000317285_00152"/>
<organism evidence="6 7">
    <name type="scientific">Chlorogloeopsis fritschii PCC 6912</name>
    <dbReference type="NCBI Taxonomy" id="211165"/>
    <lineage>
        <taxon>Bacteria</taxon>
        <taxon>Bacillati</taxon>
        <taxon>Cyanobacteriota</taxon>
        <taxon>Cyanophyceae</taxon>
        <taxon>Nostocales</taxon>
        <taxon>Chlorogloeopsidaceae</taxon>
        <taxon>Chlorogloeopsis</taxon>
    </lineage>
</organism>
<dbReference type="Gene3D" id="3.40.640.10">
    <property type="entry name" value="Type I PLP-dependent aspartate aminotransferase-like (Major domain)"/>
    <property type="match status" value="1"/>
</dbReference>
<keyword evidence="4 5" id="KW-0663">Pyridoxal phosphate</keyword>
<dbReference type="EMBL" id="RSCJ01000006">
    <property type="protein sequence ID" value="RUR83879.1"/>
    <property type="molecule type" value="Genomic_DNA"/>
</dbReference>
<evidence type="ECO:0000256" key="1">
    <source>
        <dbReference type="ARBA" id="ARBA00001933"/>
    </source>
</evidence>
<dbReference type="Proteomes" id="UP000268857">
    <property type="component" value="Unassembled WGS sequence"/>
</dbReference>
<comment type="caution">
    <text evidence="6">The sequence shown here is derived from an EMBL/GenBank/DDBJ whole genome shotgun (WGS) entry which is preliminary data.</text>
</comment>
<dbReference type="GO" id="GO:0030170">
    <property type="term" value="F:pyridoxal phosphate binding"/>
    <property type="evidence" value="ECO:0007669"/>
    <property type="project" value="InterPro"/>
</dbReference>
<protein>
    <submittedName>
        <fullName evidence="6">Aminotransferase</fullName>
    </submittedName>
</protein>
<evidence type="ECO:0000256" key="4">
    <source>
        <dbReference type="ARBA" id="ARBA00022898"/>
    </source>
</evidence>
<evidence type="ECO:0000313" key="6">
    <source>
        <dbReference type="EMBL" id="RUR83879.1"/>
    </source>
</evidence>
<comment type="cofactor">
    <cofactor evidence="1">
        <name>pyridoxal 5'-phosphate</name>
        <dbReference type="ChEBI" id="CHEBI:597326"/>
    </cofactor>
</comment>
<keyword evidence="7" id="KW-1185">Reference proteome</keyword>
<dbReference type="InterPro" id="IPR015421">
    <property type="entry name" value="PyrdxlP-dep_Trfase_major"/>
</dbReference>
<evidence type="ECO:0000256" key="5">
    <source>
        <dbReference type="RuleBase" id="RU003560"/>
    </source>
</evidence>
<dbReference type="SUPFAM" id="SSF53383">
    <property type="entry name" value="PLP-dependent transferases"/>
    <property type="match status" value="1"/>
</dbReference>
<evidence type="ECO:0000313" key="7">
    <source>
        <dbReference type="Proteomes" id="UP000268857"/>
    </source>
</evidence>
<dbReference type="InterPro" id="IPR049704">
    <property type="entry name" value="Aminotrans_3_PPA_site"/>
</dbReference>
<dbReference type="Gene3D" id="3.90.1150.10">
    <property type="entry name" value="Aspartate Aminotransferase, domain 1"/>
    <property type="match status" value="1"/>
</dbReference>
<dbReference type="FunFam" id="3.40.640.10:FF:000004">
    <property type="entry name" value="Acetylornithine aminotransferase"/>
    <property type="match status" value="1"/>
</dbReference>
<evidence type="ECO:0000256" key="2">
    <source>
        <dbReference type="ARBA" id="ARBA00022576"/>
    </source>
</evidence>
<comment type="similarity">
    <text evidence="5">Belongs to the class-III pyridoxal-phosphate-dependent aminotransferase family.</text>
</comment>
<dbReference type="RefSeq" id="WP_016877487.1">
    <property type="nucleotide sequence ID" value="NZ_AJLN01000015.1"/>
</dbReference>
<evidence type="ECO:0000256" key="3">
    <source>
        <dbReference type="ARBA" id="ARBA00022679"/>
    </source>
</evidence>
<reference evidence="6 7" key="1">
    <citation type="journal article" date="2019" name="Genome Biol. Evol.">
        <title>Day and night: Metabolic profiles and evolutionary relationships of six axenic non-marine cyanobacteria.</title>
        <authorList>
            <person name="Will S.E."/>
            <person name="Henke P."/>
            <person name="Boedeker C."/>
            <person name="Huang S."/>
            <person name="Brinkmann H."/>
            <person name="Rohde M."/>
            <person name="Jarek M."/>
            <person name="Friedl T."/>
            <person name="Seufert S."/>
            <person name="Schumacher M."/>
            <person name="Overmann J."/>
            <person name="Neumann-Schaal M."/>
            <person name="Petersen J."/>
        </authorList>
    </citation>
    <scope>NUCLEOTIDE SEQUENCE [LARGE SCALE GENOMIC DNA]</scope>
    <source>
        <strain evidence="6 7">PCC 6912</strain>
    </source>
</reference>
<dbReference type="PROSITE" id="PS00600">
    <property type="entry name" value="AA_TRANSFER_CLASS_3"/>
    <property type="match status" value="1"/>
</dbReference>
<proteinExistence type="inferred from homology"/>
<dbReference type="PANTHER" id="PTHR11986:SF79">
    <property type="entry name" value="ACETYLORNITHINE AMINOTRANSFERASE, MITOCHONDRIAL"/>
    <property type="match status" value="1"/>
</dbReference>